<dbReference type="AlphaFoldDB" id="A0AAD6YVD9"/>
<feature type="region of interest" description="Disordered" evidence="1">
    <location>
        <begin position="1"/>
        <end position="38"/>
    </location>
</feature>
<evidence type="ECO:0000256" key="1">
    <source>
        <dbReference type="SAM" id="MobiDB-lite"/>
    </source>
</evidence>
<feature type="compositionally biased region" description="Acidic residues" evidence="1">
    <location>
        <begin position="421"/>
        <end position="433"/>
    </location>
</feature>
<feature type="compositionally biased region" description="Basic residues" evidence="1">
    <location>
        <begin position="814"/>
        <end position="840"/>
    </location>
</feature>
<evidence type="ECO:0000313" key="3">
    <source>
        <dbReference type="Proteomes" id="UP001219525"/>
    </source>
</evidence>
<evidence type="ECO:0000313" key="2">
    <source>
        <dbReference type="EMBL" id="KAJ7230325.1"/>
    </source>
</evidence>
<feature type="region of interest" description="Disordered" evidence="1">
    <location>
        <begin position="406"/>
        <end position="444"/>
    </location>
</feature>
<feature type="region of interest" description="Disordered" evidence="1">
    <location>
        <begin position="807"/>
        <end position="847"/>
    </location>
</feature>
<protein>
    <submittedName>
        <fullName evidence="2">Uncharacterized protein</fullName>
    </submittedName>
</protein>
<name>A0AAD6YVD9_9AGAR</name>
<proteinExistence type="predicted"/>
<accession>A0AAD6YVD9</accession>
<gene>
    <name evidence="2" type="ORF">GGX14DRAFT_384280</name>
</gene>
<keyword evidence="3" id="KW-1185">Reference proteome</keyword>
<sequence length="870" mass="97185">MPAVLAKAGDPPPSDHLHKPDNVSSKPEIIPVDPDEEPEFDPAEWIGRGKFYRDIPSYVANVYRAVREIPPTLIRPLPSRDVPVTEFLAIPLPRILTKNDSFSQRTSSWFSNEKPNCEPDSIWVTTVPPLWFLEELESIFPQTWLNGAQSVVNPLNKNRRYALWAIPFYREITKLHEGQTRWLQSKFWLPAAERSILDHVGWNSVRDGAFDGQVDWTRLIDDEWLSGDNIDNIMQDIKTRAYEDPAIKASTIFAFLSFQSKITQFATNPPAKPSGMSDSATNSSSSFLPTSSTIPTHFLEHFYGITRTFITDFSFGQLVEMYKHIALRQMIMASGQYNVKKEKDSNNGYTFEFVDSKLTPEDIAALKQIPSRADIDRACETGWKEAAALLSQFCKMRIPNLPLTPADLHPHFRTANGPDRAEEDLEGDDEETSEPCGTSSRGDQALLDKDTVRFGFVPAPVPNPRDESPLGSKLSVSQAMEHAAHHIITEEFLSDEADKVEAELVAIEEHLEQNPDAVNTISGRMRIVDLLNPIEAIPPPPIPTFFLPISRLTLVAQRDRHCAATAVHSEKARLPEVDARYLNGKFNLNHAAHQLKEAVQQSEGLRTDTTFQKARYRRWIASGPPVEWQIGVNLRKALTEINVPDLEFRGVTAITLMRLGSWVMMRTARRLYLGRVLGIYRYGSVSGKHESFTDAETVQGLSYLSLEVYEQMNLGRNLFQHISLAHPAAAGRDGLALFTHAPISELVYLLTGASVSASGTEGLYGLNGGENGWELWNRLCHEELLKVMKVGGELGAEYSYDADDYEKPVEGSKKRQAKPPRGAVKKQKVGGEKKKPRVKKVVSASTAARKATVKAIRGAAKGSARKNAKK</sequence>
<dbReference type="EMBL" id="JARJCW010000001">
    <property type="protein sequence ID" value="KAJ7230325.1"/>
    <property type="molecule type" value="Genomic_DNA"/>
</dbReference>
<organism evidence="2 3">
    <name type="scientific">Mycena pura</name>
    <dbReference type="NCBI Taxonomy" id="153505"/>
    <lineage>
        <taxon>Eukaryota</taxon>
        <taxon>Fungi</taxon>
        <taxon>Dikarya</taxon>
        <taxon>Basidiomycota</taxon>
        <taxon>Agaricomycotina</taxon>
        <taxon>Agaricomycetes</taxon>
        <taxon>Agaricomycetidae</taxon>
        <taxon>Agaricales</taxon>
        <taxon>Marasmiineae</taxon>
        <taxon>Mycenaceae</taxon>
        <taxon>Mycena</taxon>
    </lineage>
</organism>
<dbReference type="Proteomes" id="UP001219525">
    <property type="component" value="Unassembled WGS sequence"/>
</dbReference>
<comment type="caution">
    <text evidence="2">The sequence shown here is derived from an EMBL/GenBank/DDBJ whole genome shotgun (WGS) entry which is preliminary data.</text>
</comment>
<reference evidence="2" key="1">
    <citation type="submission" date="2023-03" db="EMBL/GenBank/DDBJ databases">
        <title>Massive genome expansion in bonnet fungi (Mycena s.s.) driven by repeated elements and novel gene families across ecological guilds.</title>
        <authorList>
            <consortium name="Lawrence Berkeley National Laboratory"/>
            <person name="Harder C.B."/>
            <person name="Miyauchi S."/>
            <person name="Viragh M."/>
            <person name="Kuo A."/>
            <person name="Thoen E."/>
            <person name="Andreopoulos B."/>
            <person name="Lu D."/>
            <person name="Skrede I."/>
            <person name="Drula E."/>
            <person name="Henrissat B."/>
            <person name="Morin E."/>
            <person name="Kohler A."/>
            <person name="Barry K."/>
            <person name="LaButti K."/>
            <person name="Morin E."/>
            <person name="Salamov A."/>
            <person name="Lipzen A."/>
            <person name="Mereny Z."/>
            <person name="Hegedus B."/>
            <person name="Baldrian P."/>
            <person name="Stursova M."/>
            <person name="Weitz H."/>
            <person name="Taylor A."/>
            <person name="Grigoriev I.V."/>
            <person name="Nagy L.G."/>
            <person name="Martin F."/>
            <person name="Kauserud H."/>
        </authorList>
    </citation>
    <scope>NUCLEOTIDE SEQUENCE</scope>
    <source>
        <strain evidence="2">9144</strain>
    </source>
</reference>